<evidence type="ECO:0000256" key="4">
    <source>
        <dbReference type="ARBA" id="ARBA00022801"/>
    </source>
</evidence>
<dbReference type="STRING" id="1458461.BN1012_Phect3220"/>
<dbReference type="GO" id="GO:0016818">
    <property type="term" value="F:hydrolase activity, acting on acid anhydrides, in phosphorus-containing anhydrides"/>
    <property type="evidence" value="ECO:0007669"/>
    <property type="project" value="InterPro"/>
</dbReference>
<organism evidence="9 10">
    <name type="scientific">Candidatus Phaeomarinibacter ectocarpi</name>
    <dbReference type="NCBI Taxonomy" id="1458461"/>
    <lineage>
        <taxon>Bacteria</taxon>
        <taxon>Pseudomonadati</taxon>
        <taxon>Pseudomonadota</taxon>
        <taxon>Alphaproteobacteria</taxon>
        <taxon>Hyphomicrobiales</taxon>
        <taxon>Parvibaculaceae</taxon>
        <taxon>Candidatus Phaeomarinibacter</taxon>
    </lineage>
</organism>
<accession>X5MF88</accession>
<evidence type="ECO:0000313" key="9">
    <source>
        <dbReference type="EMBL" id="CDO61432.1"/>
    </source>
</evidence>
<dbReference type="HOGENOM" id="CLU_100941_0_0_5"/>
<dbReference type="InterPro" id="IPR000086">
    <property type="entry name" value="NUDIX_hydrolase_dom"/>
</dbReference>
<keyword evidence="6" id="KW-0464">Manganese</keyword>
<dbReference type="CDD" id="cd18870">
    <property type="entry name" value="NUDIX_AcylCoAdiphos_Nudt19"/>
    <property type="match status" value="1"/>
</dbReference>
<evidence type="ECO:0000259" key="8">
    <source>
        <dbReference type="PROSITE" id="PS51462"/>
    </source>
</evidence>
<reference evidence="9 10" key="1">
    <citation type="journal article" date="2014" name="Front. Genet.">
        <title>Genome and metabolic network of "Candidatus Phaeomarinobacter ectocarpi" Ec32, a new candidate genus of Alphaproteobacteria frequently associated with brown algae.</title>
        <authorList>
            <person name="Dittami S.M."/>
            <person name="Barbeyron T."/>
            <person name="Boyen C."/>
            <person name="Cambefort J."/>
            <person name="Collet G."/>
            <person name="Delage L."/>
            <person name="Gobet A."/>
            <person name="Groisillier A."/>
            <person name="Leblanc C."/>
            <person name="Michel G."/>
            <person name="Scornet D."/>
            <person name="Siegel A."/>
            <person name="Tapia J.E."/>
            <person name="Tonon T."/>
        </authorList>
    </citation>
    <scope>NUCLEOTIDE SEQUENCE [LARGE SCALE GENOMIC DNA]</scope>
    <source>
        <strain evidence="9 10">Ec32</strain>
    </source>
</reference>
<dbReference type="RefSeq" id="WP_244442963.1">
    <property type="nucleotide sequence ID" value="NZ_HG966617.1"/>
</dbReference>
<dbReference type="PANTHER" id="PTHR12318">
    <property type="entry name" value="TESTOSTERONE-REGULATED PROTEIN RP2"/>
    <property type="match status" value="1"/>
</dbReference>
<comment type="cofactor">
    <cofactor evidence="1">
        <name>Mn(2+)</name>
        <dbReference type="ChEBI" id="CHEBI:29035"/>
    </cofactor>
</comment>
<evidence type="ECO:0000256" key="2">
    <source>
        <dbReference type="ARBA" id="ARBA00001946"/>
    </source>
</evidence>
<keyword evidence="3" id="KW-0479">Metal-binding</keyword>
<feature type="compositionally biased region" description="Polar residues" evidence="7">
    <location>
        <begin position="1"/>
        <end position="14"/>
    </location>
</feature>
<feature type="domain" description="Nudix hydrolase" evidence="8">
    <location>
        <begin position="42"/>
        <end position="237"/>
    </location>
</feature>
<dbReference type="EMBL" id="HG966617">
    <property type="protein sequence ID" value="CDO61432.1"/>
    <property type="molecule type" value="Genomic_DNA"/>
</dbReference>
<dbReference type="GO" id="GO:0046872">
    <property type="term" value="F:metal ion binding"/>
    <property type="evidence" value="ECO:0007669"/>
    <property type="project" value="UniProtKB-KW"/>
</dbReference>
<dbReference type="PANTHER" id="PTHR12318:SF0">
    <property type="entry name" value="ACYL-COENZYME A DIPHOSPHATASE NUDT19"/>
    <property type="match status" value="1"/>
</dbReference>
<dbReference type="InterPro" id="IPR015797">
    <property type="entry name" value="NUDIX_hydrolase-like_dom_sf"/>
</dbReference>
<comment type="cofactor">
    <cofactor evidence="2">
        <name>Mg(2+)</name>
        <dbReference type="ChEBI" id="CHEBI:18420"/>
    </cofactor>
</comment>
<dbReference type="KEGG" id="pect:BN1012_Phect3220"/>
<proteinExistence type="predicted"/>
<evidence type="ECO:0000256" key="7">
    <source>
        <dbReference type="SAM" id="MobiDB-lite"/>
    </source>
</evidence>
<dbReference type="Proteomes" id="UP000032160">
    <property type="component" value="Chromosome I"/>
</dbReference>
<evidence type="ECO:0000256" key="6">
    <source>
        <dbReference type="ARBA" id="ARBA00023211"/>
    </source>
</evidence>
<protein>
    <submittedName>
        <fullName evidence="9">Hydrolase, NUDIX family</fullName>
    </submittedName>
</protein>
<keyword evidence="4 9" id="KW-0378">Hydrolase</keyword>
<name>X5MF88_9HYPH</name>
<dbReference type="PROSITE" id="PS51462">
    <property type="entry name" value="NUDIX"/>
    <property type="match status" value="1"/>
</dbReference>
<evidence type="ECO:0000256" key="1">
    <source>
        <dbReference type="ARBA" id="ARBA00001936"/>
    </source>
</evidence>
<gene>
    <name evidence="9" type="ORF">BN1012_Phect3220</name>
</gene>
<feature type="region of interest" description="Disordered" evidence="7">
    <location>
        <begin position="1"/>
        <end position="39"/>
    </location>
</feature>
<evidence type="ECO:0000256" key="5">
    <source>
        <dbReference type="ARBA" id="ARBA00022842"/>
    </source>
</evidence>
<dbReference type="Gene3D" id="3.90.79.10">
    <property type="entry name" value="Nucleoside Triphosphate Pyrophosphohydrolase"/>
    <property type="match status" value="1"/>
</dbReference>
<dbReference type="SUPFAM" id="SSF55811">
    <property type="entry name" value="Nudix"/>
    <property type="match status" value="1"/>
</dbReference>
<evidence type="ECO:0000256" key="3">
    <source>
        <dbReference type="ARBA" id="ARBA00022723"/>
    </source>
</evidence>
<evidence type="ECO:0000313" key="10">
    <source>
        <dbReference type="Proteomes" id="UP000032160"/>
    </source>
</evidence>
<dbReference type="AlphaFoldDB" id="X5MF88"/>
<feature type="compositionally biased region" description="Basic and acidic residues" evidence="7">
    <location>
        <begin position="30"/>
        <end position="39"/>
    </location>
</feature>
<sequence>MTKNQKTPKSTTQAAPKKGGPFDPAYMRPSEYREEKMPAVRPKDAATLILVRHDDNAPRILMGKRAASHKFMPNKYVFPGGRVDIADSRIKPAKDLTSTVQRQLMDRMRGTPSLARARSYALAAVRETFEETGLVVGAPNSGSAPKSRHADWHAYFQQGALPDLSKFDMVARAITPPYRNRRFDTRFFMGDASTILSDMHDTAGASGELLDLHWLTVDEARDVDLPNITRMVIAEIESRLQAPKDAAKRPVPFVYFRGAKPIQDKIKV</sequence>
<dbReference type="InterPro" id="IPR039121">
    <property type="entry name" value="NUDT19"/>
</dbReference>
<dbReference type="PATRIC" id="fig|1458461.3.peg.3226"/>
<keyword evidence="10" id="KW-1185">Reference proteome</keyword>
<keyword evidence="5" id="KW-0460">Magnesium</keyword>